<dbReference type="eggNOG" id="ENOG5033TSG">
    <property type="taxonomic scope" value="Bacteria"/>
</dbReference>
<dbReference type="HOGENOM" id="CLU_1150400_0_0_9"/>
<organism evidence="1 2">
    <name type="scientific">Desulfosporosinus orientis (strain ATCC 19365 / DSM 765 / NCIMB 8382 / VKM B-1628 / Singapore I)</name>
    <name type="common">Desulfotomaculum orientis</name>
    <dbReference type="NCBI Taxonomy" id="768706"/>
    <lineage>
        <taxon>Bacteria</taxon>
        <taxon>Bacillati</taxon>
        <taxon>Bacillota</taxon>
        <taxon>Clostridia</taxon>
        <taxon>Eubacteriales</taxon>
        <taxon>Desulfitobacteriaceae</taxon>
        <taxon>Desulfosporosinus</taxon>
    </lineage>
</organism>
<dbReference type="AlphaFoldDB" id="G7WHF2"/>
<dbReference type="PATRIC" id="fig|768706.3.peg.4923"/>
<evidence type="ECO:0000313" key="1">
    <source>
        <dbReference type="EMBL" id="AET70242.1"/>
    </source>
</evidence>
<dbReference type="OrthoDB" id="1795687at2"/>
<keyword evidence="2" id="KW-1185">Reference proteome</keyword>
<protein>
    <submittedName>
        <fullName evidence="1">Uncharacterized protein</fullName>
    </submittedName>
</protein>
<dbReference type="STRING" id="768706.Desor_4841"/>
<dbReference type="KEGG" id="dor:Desor_4841"/>
<gene>
    <name evidence="1" type="ordered locus">Desor_4841</name>
</gene>
<dbReference type="Proteomes" id="UP000006346">
    <property type="component" value="Chromosome"/>
</dbReference>
<name>G7WHF2_DESOD</name>
<evidence type="ECO:0000313" key="2">
    <source>
        <dbReference type="Proteomes" id="UP000006346"/>
    </source>
</evidence>
<proteinExistence type="predicted"/>
<dbReference type="EMBL" id="CP003108">
    <property type="protein sequence ID" value="AET70242.1"/>
    <property type="molecule type" value="Genomic_DNA"/>
</dbReference>
<reference evidence="1 2" key="2">
    <citation type="journal article" date="2012" name="J. Bacteriol.">
        <title>Complete genome sequences of Desulfosporosinus orientis DSM765T, Desulfosporosinus youngiae DSM17734T, Desulfosporosinus meridiei DSM13257T, and Desulfosporosinus acidiphilus DSM22704T.</title>
        <authorList>
            <person name="Pester M."/>
            <person name="Brambilla E."/>
            <person name="Alazard D."/>
            <person name="Rattei T."/>
            <person name="Weinmaier T."/>
            <person name="Han J."/>
            <person name="Lucas S."/>
            <person name="Lapidus A."/>
            <person name="Cheng J.F."/>
            <person name="Goodwin L."/>
            <person name="Pitluck S."/>
            <person name="Peters L."/>
            <person name="Ovchinnikova G."/>
            <person name="Teshima H."/>
            <person name="Detter J.C."/>
            <person name="Han C.S."/>
            <person name="Tapia R."/>
            <person name="Land M.L."/>
            <person name="Hauser L."/>
            <person name="Kyrpides N.C."/>
            <person name="Ivanova N.N."/>
            <person name="Pagani I."/>
            <person name="Huntmann M."/>
            <person name="Wei C.L."/>
            <person name="Davenport K.W."/>
            <person name="Daligault H."/>
            <person name="Chain P.S."/>
            <person name="Chen A."/>
            <person name="Mavromatis K."/>
            <person name="Markowitz V."/>
            <person name="Szeto E."/>
            <person name="Mikhailova N."/>
            <person name="Pati A."/>
            <person name="Wagner M."/>
            <person name="Woyke T."/>
            <person name="Ollivier B."/>
            <person name="Klenk H.P."/>
            <person name="Spring S."/>
            <person name="Loy A."/>
        </authorList>
    </citation>
    <scope>NUCLEOTIDE SEQUENCE [LARGE SCALE GENOMIC DNA]</scope>
    <source>
        <strain evidence="2">ATCC 19365 / DSM 765 / NCIMB 8382 / VKM B-1628</strain>
    </source>
</reference>
<sequence length="236" mass="25962">MPWIEISLSPRSEWNEEGLNDWTCALGAFLTERGTGLNPQIQMLPGQNIVQLGEGGIGNLTLSSAERLVIIDRLSLQGSMECDFARFLVRFALQMGALGVCVSNASFSEKNFWQKLGGIIKPDPGPLLEAISPEKVAIKQLLRFSLLVTYDDKPVLCLEPITCSAHSPGVISLAQRRLEKMCGGNPLGFASRVAVHCPWKISREQWTDLLAFSRLQAFDLLEDIVLNFGQSGSTEQ</sequence>
<accession>G7WHF2</accession>
<reference evidence="2" key="1">
    <citation type="submission" date="2011-11" db="EMBL/GenBank/DDBJ databases">
        <title>Complete sequence of Desulfosporosinus orientis DSM 765.</title>
        <authorList>
            <person name="Lucas S."/>
            <person name="Han J."/>
            <person name="Lapidus A."/>
            <person name="Cheng J.-F."/>
            <person name="Goodwin L."/>
            <person name="Pitluck S."/>
            <person name="Peters L."/>
            <person name="Ovchinnikova G."/>
            <person name="Teshima H."/>
            <person name="Detter J.C."/>
            <person name="Han C."/>
            <person name="Tapia R."/>
            <person name="Land M."/>
            <person name="Hauser L."/>
            <person name="Kyrpides N."/>
            <person name="Ivanova N."/>
            <person name="Pagani I."/>
            <person name="Pester M."/>
            <person name="Spring S."/>
            <person name="Ollivier B."/>
            <person name="Rattei T."/>
            <person name="Klenk H.-P."/>
            <person name="Wagner M."/>
            <person name="Loy A."/>
            <person name="Woyke T."/>
        </authorList>
    </citation>
    <scope>NUCLEOTIDE SEQUENCE [LARGE SCALE GENOMIC DNA]</scope>
    <source>
        <strain evidence="2">ATCC 19365 / DSM 765 / NCIMB 8382 / VKM B-1628</strain>
    </source>
</reference>
<dbReference type="RefSeq" id="WP_014187048.1">
    <property type="nucleotide sequence ID" value="NC_016584.1"/>
</dbReference>